<keyword evidence="2" id="KW-0378">Hydrolase</keyword>
<dbReference type="GO" id="GO:0009236">
    <property type="term" value="P:cobalamin biosynthetic process"/>
    <property type="evidence" value="ECO:0007669"/>
    <property type="project" value="InterPro"/>
</dbReference>
<gene>
    <name evidence="2" type="ORF">BECKDK2373C_GA0170839_101817</name>
</gene>
<proteinExistence type="predicted"/>
<accession>A0A450S672</accession>
<dbReference type="Pfam" id="PF01890">
    <property type="entry name" value="CbiG_C"/>
    <property type="match status" value="1"/>
</dbReference>
<dbReference type="PANTHER" id="PTHR37477">
    <property type="entry name" value="COBALT-PRECORRIN-5A HYDROLASE"/>
    <property type="match status" value="1"/>
</dbReference>
<dbReference type="InterPro" id="IPR052553">
    <property type="entry name" value="CbiG_hydrolase"/>
</dbReference>
<dbReference type="GO" id="GO:0016787">
    <property type="term" value="F:hydrolase activity"/>
    <property type="evidence" value="ECO:0007669"/>
    <property type="project" value="UniProtKB-KW"/>
</dbReference>
<name>A0A450S672_9GAMM</name>
<dbReference type="Gene3D" id="3.30.420.180">
    <property type="entry name" value="CobE/GbiG C-terminal domain"/>
    <property type="match status" value="1"/>
</dbReference>
<dbReference type="SUPFAM" id="SSF159664">
    <property type="entry name" value="CobE/GbiG C-terminal domain-like"/>
    <property type="match status" value="1"/>
</dbReference>
<dbReference type="InterPro" id="IPR002750">
    <property type="entry name" value="CobE/GbiG_C"/>
</dbReference>
<feature type="domain" description="CobE/GbiG C-terminal" evidence="1">
    <location>
        <begin position="37"/>
        <end position="161"/>
    </location>
</feature>
<dbReference type="EMBL" id="CAADEY010000018">
    <property type="protein sequence ID" value="VFJ47382.1"/>
    <property type="molecule type" value="Genomic_DNA"/>
</dbReference>
<evidence type="ECO:0000259" key="1">
    <source>
        <dbReference type="Pfam" id="PF01890"/>
    </source>
</evidence>
<dbReference type="PANTHER" id="PTHR37477:SF1">
    <property type="entry name" value="COBALT-PRECORRIN-5A HYDROLASE"/>
    <property type="match status" value="1"/>
</dbReference>
<dbReference type="InterPro" id="IPR036518">
    <property type="entry name" value="CobE/GbiG_C_sf"/>
</dbReference>
<dbReference type="AlphaFoldDB" id="A0A450S672"/>
<reference evidence="2" key="1">
    <citation type="submission" date="2019-02" db="EMBL/GenBank/DDBJ databases">
        <authorList>
            <person name="Gruber-Vodicka R. H."/>
            <person name="Seah K. B. B."/>
        </authorList>
    </citation>
    <scope>NUCLEOTIDE SEQUENCE</scope>
    <source>
        <strain evidence="2">BECK_DK161</strain>
    </source>
</reference>
<protein>
    <submittedName>
        <fullName evidence="2">Cobalt-precorrin 5A hydrolase</fullName>
    </submittedName>
</protein>
<sequence>MRSTGTARARWCAACLFIPVPEPNSVIQGGMVGNTKIIIGIGCDRGASMQTLEDALNAALAAACRTREAIVSLATIDRKRDEPGLVALSGRQGWPLVCYTAEQLARVKVPNPSETVRRHMGTPAVSEAAALLAAGGALEHLLLEKYKFRGGDGKNVTVSIAALPEDKKRTFRISG</sequence>
<evidence type="ECO:0000313" key="2">
    <source>
        <dbReference type="EMBL" id="VFJ47382.1"/>
    </source>
</evidence>
<organism evidence="2">
    <name type="scientific">Candidatus Kentrum sp. DK</name>
    <dbReference type="NCBI Taxonomy" id="2126562"/>
    <lineage>
        <taxon>Bacteria</taxon>
        <taxon>Pseudomonadati</taxon>
        <taxon>Pseudomonadota</taxon>
        <taxon>Gammaproteobacteria</taxon>
        <taxon>Candidatus Kentrum</taxon>
    </lineage>
</organism>